<accession>A0A5P2CXR3</accession>
<protein>
    <submittedName>
        <fullName evidence="1">HEXXH motif domain-containing protein</fullName>
    </submittedName>
</protein>
<dbReference type="RefSeq" id="WP_150206775.1">
    <property type="nucleotide sequence ID" value="NZ_CP029190.1"/>
</dbReference>
<evidence type="ECO:0000313" key="1">
    <source>
        <dbReference type="EMBL" id="QES47655.1"/>
    </source>
</evidence>
<reference evidence="1 2" key="1">
    <citation type="submission" date="2018-05" db="EMBL/GenBank/DDBJ databases">
        <title>Streptomyces venezuelae.</title>
        <authorList>
            <person name="Kim W."/>
            <person name="Lee N."/>
            <person name="Cho B.-K."/>
        </authorList>
    </citation>
    <scope>NUCLEOTIDE SEQUENCE [LARGE SCALE GENOMIC DNA]</scope>
    <source>
        <strain evidence="1 2">ATCC 21782</strain>
    </source>
</reference>
<proteinExistence type="predicted"/>
<dbReference type="AlphaFoldDB" id="A0A5P2CXR3"/>
<dbReference type="NCBIfam" id="TIGR04267">
    <property type="entry name" value="mod_HExxH"/>
    <property type="match status" value="1"/>
</dbReference>
<dbReference type="EMBL" id="CP029190">
    <property type="protein sequence ID" value="QES47655.1"/>
    <property type="molecule type" value="Genomic_DNA"/>
</dbReference>
<dbReference type="Proteomes" id="UP000325211">
    <property type="component" value="Chromosome"/>
</dbReference>
<name>A0A5P2CXR3_STRVZ</name>
<dbReference type="OrthoDB" id="7057071at2"/>
<sequence length="287" mass="32303">MRFLNVHHARETVSRLVHALDGEHTTPDTLPAAYRRIITGMRPIAPPAVGVRVSFLDDPWGRNLVKNETFANIFEGLADTFEDQRITWGRDFKASMVYTHDVIPDLGALVDLVVTDTVMFSSANKGGGSASHLPGLISMSPGDDWQVHDFAESLVHETVHLNVFLADMAYRLYTRPTKELEADEYRVVSAVKFGQMRPLDKAFHSAVVAPPLMFMQARRGETELVDKFRASLRECTDGLLDKLEHFTPYGQVLVHELRTFTDDYDMELVAESISSERFAHWDLTPAA</sequence>
<gene>
    <name evidence="1" type="ORF">DEJ50_07310</name>
</gene>
<evidence type="ECO:0000313" key="2">
    <source>
        <dbReference type="Proteomes" id="UP000325211"/>
    </source>
</evidence>
<dbReference type="InterPro" id="IPR026337">
    <property type="entry name" value="AKG_HExxH"/>
</dbReference>
<organism evidence="1 2">
    <name type="scientific">Streptomyces venezuelae</name>
    <dbReference type="NCBI Taxonomy" id="54571"/>
    <lineage>
        <taxon>Bacteria</taxon>
        <taxon>Bacillati</taxon>
        <taxon>Actinomycetota</taxon>
        <taxon>Actinomycetes</taxon>
        <taxon>Kitasatosporales</taxon>
        <taxon>Streptomycetaceae</taxon>
        <taxon>Streptomyces</taxon>
    </lineage>
</organism>